<gene>
    <name evidence="1" type="ORF">EWV45_11635</name>
</gene>
<sequence>MCDNQCLLFGRVLLGRALKNIFLENSPYSSPFHTETRRANIFYNSSATCLSGDVITQTQLCQVAGFVKTFFPFTNFSSLPKNFLLPQTSR</sequence>
<evidence type="ECO:0000313" key="2">
    <source>
        <dbReference type="Proteomes" id="UP000315868"/>
    </source>
</evidence>
<dbReference type="EMBL" id="SFAM01000098">
    <property type="protein sequence ID" value="TRV11349.1"/>
    <property type="molecule type" value="Genomic_DNA"/>
</dbReference>
<dbReference type="AlphaFoldDB" id="A0A552KTQ1"/>
<proteinExistence type="predicted"/>
<name>A0A552KTQ1_9CHRO</name>
<accession>A0A552KTQ1</accession>
<reference evidence="1 2" key="1">
    <citation type="submission" date="2019-01" db="EMBL/GenBank/DDBJ databases">
        <title>Coherence of Microcystis species and biogeography revealed through population genomics.</title>
        <authorList>
            <person name="Perez-Carrascal O.M."/>
            <person name="Terrat Y."/>
            <person name="Giani A."/>
            <person name="Fortin N."/>
            <person name="Tromas N."/>
            <person name="Shapiro B.J."/>
        </authorList>
    </citation>
    <scope>NUCLEOTIDE SEQUENCE [LARGE SCALE GENOMIC DNA]</scope>
    <source>
        <strain evidence="1">Mf_QC_C_20070823_S10D</strain>
    </source>
</reference>
<organism evidence="1 2">
    <name type="scientific">Microcystis flos-aquae Mf_QC_C_20070823_S10D</name>
    <dbReference type="NCBI Taxonomy" id="2486236"/>
    <lineage>
        <taxon>Bacteria</taxon>
        <taxon>Bacillati</taxon>
        <taxon>Cyanobacteriota</taxon>
        <taxon>Cyanophyceae</taxon>
        <taxon>Oscillatoriophycideae</taxon>
        <taxon>Chroococcales</taxon>
        <taxon>Microcystaceae</taxon>
        <taxon>Microcystis</taxon>
    </lineage>
</organism>
<evidence type="ECO:0000313" key="1">
    <source>
        <dbReference type="EMBL" id="TRV11349.1"/>
    </source>
</evidence>
<dbReference type="Proteomes" id="UP000315868">
    <property type="component" value="Unassembled WGS sequence"/>
</dbReference>
<protein>
    <submittedName>
        <fullName evidence="1">Uncharacterized protein</fullName>
    </submittedName>
</protein>
<comment type="caution">
    <text evidence="1">The sequence shown here is derived from an EMBL/GenBank/DDBJ whole genome shotgun (WGS) entry which is preliminary data.</text>
</comment>